<gene>
    <name evidence="2" type="ORF">DDR33_07170</name>
</gene>
<proteinExistence type="predicted"/>
<keyword evidence="1" id="KW-0732">Signal</keyword>
<accession>A0A2U2PK09</accession>
<name>A0A2U2PK09_9SPHI</name>
<protein>
    <submittedName>
        <fullName evidence="2">Uncharacterized protein</fullName>
    </submittedName>
</protein>
<reference evidence="2 3" key="1">
    <citation type="submission" date="2018-04" db="EMBL/GenBank/DDBJ databases">
        <title>Pedobacter chongqingensis sp. nov., isolated from a rottenly hemp rope.</title>
        <authorList>
            <person name="Cai Y."/>
        </authorList>
    </citation>
    <scope>NUCLEOTIDE SEQUENCE [LARGE SCALE GENOMIC DNA]</scope>
    <source>
        <strain evidence="2 3">FJ4-8</strain>
    </source>
</reference>
<evidence type="ECO:0000256" key="1">
    <source>
        <dbReference type="SAM" id="SignalP"/>
    </source>
</evidence>
<dbReference type="AlphaFoldDB" id="A0A2U2PK09"/>
<dbReference type="PROSITE" id="PS51257">
    <property type="entry name" value="PROKAR_LIPOPROTEIN"/>
    <property type="match status" value="1"/>
</dbReference>
<dbReference type="Proteomes" id="UP000245647">
    <property type="component" value="Unassembled WGS sequence"/>
</dbReference>
<comment type="caution">
    <text evidence="2">The sequence shown here is derived from an EMBL/GenBank/DDBJ whole genome shotgun (WGS) entry which is preliminary data.</text>
</comment>
<dbReference type="RefSeq" id="WP_109415088.1">
    <property type="nucleotide sequence ID" value="NZ_QEAS01000004.1"/>
</dbReference>
<organism evidence="2 3">
    <name type="scientific">Pararcticibacter amylolyticus</name>
    <dbReference type="NCBI Taxonomy" id="2173175"/>
    <lineage>
        <taxon>Bacteria</taxon>
        <taxon>Pseudomonadati</taxon>
        <taxon>Bacteroidota</taxon>
        <taxon>Sphingobacteriia</taxon>
        <taxon>Sphingobacteriales</taxon>
        <taxon>Sphingobacteriaceae</taxon>
        <taxon>Pararcticibacter</taxon>
    </lineage>
</organism>
<feature type="signal peptide" evidence="1">
    <location>
        <begin position="1"/>
        <end position="22"/>
    </location>
</feature>
<keyword evidence="3" id="KW-1185">Reference proteome</keyword>
<evidence type="ECO:0000313" key="2">
    <source>
        <dbReference type="EMBL" id="PWG81604.1"/>
    </source>
</evidence>
<sequence length="209" mass="22972">MVPNKVYFLICAGALLTFSACAPGKGIYGSYHQPGMSPNSLKLVLREDHSFSLEGWNDIMGNSTRTGTWLLQKDTLLLEATAVSGSKISTEEKQTGTGTLAITVVDESGAGIAGADIWIDGKKKNTTDTDGRVHWPAEEIHLLRVRYLSLDQEVQIKNSRSDDIRVRLYLTTDINAGEMTHQKWLHSGTKLVPVEGGKALPQQAFEKMR</sequence>
<feature type="chain" id="PRO_5015781383" evidence="1">
    <location>
        <begin position="23"/>
        <end position="209"/>
    </location>
</feature>
<dbReference type="EMBL" id="QEAS01000004">
    <property type="protein sequence ID" value="PWG81604.1"/>
    <property type="molecule type" value="Genomic_DNA"/>
</dbReference>
<evidence type="ECO:0000313" key="3">
    <source>
        <dbReference type="Proteomes" id="UP000245647"/>
    </source>
</evidence>